<dbReference type="Pfam" id="PF12796">
    <property type="entry name" value="Ank_2"/>
    <property type="match status" value="2"/>
</dbReference>
<gene>
    <name evidence="10" type="ORF">EUGRSUZ_H03472</name>
</gene>
<feature type="transmembrane region" description="Helical" evidence="8">
    <location>
        <begin position="542"/>
        <end position="566"/>
    </location>
</feature>
<dbReference type="PANTHER" id="PTHR24186:SF46">
    <property type="entry name" value="PROTEIN ACCELERATED CELL DEATH 6-LIKE"/>
    <property type="match status" value="1"/>
</dbReference>
<dbReference type="InParanoid" id="A0A059B3P0"/>
<evidence type="ECO:0000256" key="6">
    <source>
        <dbReference type="ARBA" id="ARBA00023136"/>
    </source>
</evidence>
<feature type="transmembrane region" description="Helical" evidence="8">
    <location>
        <begin position="611"/>
        <end position="639"/>
    </location>
</feature>
<dbReference type="AlphaFoldDB" id="A0A059B3P0"/>
<sequence length="675" mass="75686">MDRDRVSITIEDDEIWEQRRARLKSLDLITKSPCQAEFKRCVSPLLHDAVKEGEVDKFIEALEKYSAEERVSLSDILNMRGPSGNSFLHVVAGIKNVDILQALLEVVPDKRLAADANYRGDTALHVAARAGRIRSAELLLGCGRTVDMANDAGNTALHEAVKNGDAELTRLLLSRASTSVYQANKEGKCPLYLAVEIGDSKILELLMEAMEENEVPWFRMQGMSPVHGAVVHRRAFINYRKFPINFGSKEDRYNVFGLGSRQNLPHEKIHQVNTLVVEMLKKISKLKRELFDLSGVGGRTPLHLAAYVNYVDGVKFLADEFASSAFEDDEDGYLPIHVARMLGHLEIMKELLRHWPDPEELQSLKEGQNILHIAAKYGRTSVVNYILGDPELEKLINAKDKEGNTPLHVATLEWQTKVLRSLTRDSRVNLKLVNNDNLTALDFVDDLNKFDAPLNEIKTATILICAGAPKSKDKEICRPKGLGPDRFQKPQHLRRLRNVANTRMLVAALIGTMTFAAGFSVPGACNGSESDAGMAMLLNKPMYNVFVICNTVAMYNSIIAVVHLLWAQKNGWDPVRSAIRKSRLPLLIALATMSISFTAGVYVTVSKHTWIAIVTLIVGITSLIRILSLYIGTFFEIWFHRAVMYRHVRLFIREFLPISKSETEGRAERPARLKN</sequence>
<protein>
    <recommendedName>
        <fullName evidence="9">PGG domain-containing protein</fullName>
    </recommendedName>
</protein>
<keyword evidence="4 8" id="KW-1133">Transmembrane helix</keyword>
<evidence type="ECO:0000256" key="4">
    <source>
        <dbReference type="ARBA" id="ARBA00022989"/>
    </source>
</evidence>
<evidence type="ECO:0000256" key="5">
    <source>
        <dbReference type="ARBA" id="ARBA00023043"/>
    </source>
</evidence>
<feature type="repeat" description="ANK" evidence="7">
    <location>
        <begin position="331"/>
        <end position="363"/>
    </location>
</feature>
<keyword evidence="6 8" id="KW-0472">Membrane</keyword>
<dbReference type="InterPro" id="IPR002110">
    <property type="entry name" value="Ankyrin_rpt"/>
</dbReference>
<dbReference type="Gene3D" id="1.25.40.20">
    <property type="entry name" value="Ankyrin repeat-containing domain"/>
    <property type="match status" value="2"/>
</dbReference>
<proteinExistence type="predicted"/>
<keyword evidence="2 8" id="KW-0812">Transmembrane</keyword>
<dbReference type="STRING" id="71139.A0A059B3P0"/>
<dbReference type="InterPro" id="IPR036770">
    <property type="entry name" value="Ankyrin_rpt-contain_sf"/>
</dbReference>
<feature type="transmembrane region" description="Helical" evidence="8">
    <location>
        <begin position="504"/>
        <end position="522"/>
    </location>
</feature>
<evidence type="ECO:0000259" key="9">
    <source>
        <dbReference type="Pfam" id="PF13962"/>
    </source>
</evidence>
<name>A0A059B3P0_EUCGR</name>
<dbReference type="Gramene" id="KCW60748">
    <property type="protein sequence ID" value="KCW60748"/>
    <property type="gene ID" value="EUGRSUZ_H03472"/>
</dbReference>
<feature type="domain" description="PGG" evidence="9">
    <location>
        <begin position="496"/>
        <end position="603"/>
    </location>
</feature>
<dbReference type="Pfam" id="PF13962">
    <property type="entry name" value="PGG"/>
    <property type="match status" value="1"/>
</dbReference>
<evidence type="ECO:0000256" key="1">
    <source>
        <dbReference type="ARBA" id="ARBA00004141"/>
    </source>
</evidence>
<keyword evidence="3" id="KW-0677">Repeat</keyword>
<dbReference type="PROSITE" id="PS50297">
    <property type="entry name" value="ANK_REP_REGION"/>
    <property type="match status" value="3"/>
</dbReference>
<dbReference type="OMA" id="TYCLASK"/>
<dbReference type="PANTHER" id="PTHR24186">
    <property type="entry name" value="PROTEIN PHOSPHATASE 1 REGULATORY SUBUNIT"/>
    <property type="match status" value="1"/>
</dbReference>
<dbReference type="FunCoup" id="A0A059B3P0">
    <property type="interactions" value="2"/>
</dbReference>
<dbReference type="GO" id="GO:0016020">
    <property type="term" value="C:membrane"/>
    <property type="evidence" value="ECO:0000318"/>
    <property type="project" value="GO_Central"/>
</dbReference>
<keyword evidence="5 7" id="KW-0040">ANK repeat</keyword>
<dbReference type="SUPFAM" id="SSF48403">
    <property type="entry name" value="Ankyrin repeat"/>
    <property type="match status" value="2"/>
</dbReference>
<dbReference type="EMBL" id="KK198760">
    <property type="protein sequence ID" value="KCW60748.1"/>
    <property type="molecule type" value="Genomic_DNA"/>
</dbReference>
<dbReference type="Pfam" id="PF00023">
    <property type="entry name" value="Ank"/>
    <property type="match status" value="1"/>
</dbReference>
<accession>A0A059B3P0</accession>
<feature type="repeat" description="ANK" evidence="7">
    <location>
        <begin position="152"/>
        <end position="177"/>
    </location>
</feature>
<organism evidence="10">
    <name type="scientific">Eucalyptus grandis</name>
    <name type="common">Flooded gum</name>
    <dbReference type="NCBI Taxonomy" id="71139"/>
    <lineage>
        <taxon>Eukaryota</taxon>
        <taxon>Viridiplantae</taxon>
        <taxon>Streptophyta</taxon>
        <taxon>Embryophyta</taxon>
        <taxon>Tracheophyta</taxon>
        <taxon>Spermatophyta</taxon>
        <taxon>Magnoliopsida</taxon>
        <taxon>eudicotyledons</taxon>
        <taxon>Gunneridae</taxon>
        <taxon>Pentapetalae</taxon>
        <taxon>rosids</taxon>
        <taxon>malvids</taxon>
        <taxon>Myrtales</taxon>
        <taxon>Myrtaceae</taxon>
        <taxon>Myrtoideae</taxon>
        <taxon>Eucalypteae</taxon>
        <taxon>Eucalyptus</taxon>
    </lineage>
</organism>
<feature type="repeat" description="ANK" evidence="7">
    <location>
        <begin position="297"/>
        <end position="329"/>
    </location>
</feature>
<evidence type="ECO:0000313" key="10">
    <source>
        <dbReference type="EMBL" id="KCW60748.1"/>
    </source>
</evidence>
<evidence type="ECO:0000256" key="7">
    <source>
        <dbReference type="PROSITE-ProRule" id="PRU00023"/>
    </source>
</evidence>
<comment type="subcellular location">
    <subcellularLocation>
        <location evidence="1">Membrane</location>
        <topology evidence="1">Multi-pass membrane protein</topology>
    </subcellularLocation>
</comment>
<dbReference type="InterPro" id="IPR026961">
    <property type="entry name" value="PGG_dom"/>
</dbReference>
<evidence type="ECO:0000256" key="2">
    <source>
        <dbReference type="ARBA" id="ARBA00022692"/>
    </source>
</evidence>
<dbReference type="PROSITE" id="PS50088">
    <property type="entry name" value="ANK_REPEAT"/>
    <property type="match status" value="4"/>
</dbReference>
<feature type="repeat" description="ANK" evidence="7">
    <location>
        <begin position="119"/>
        <end position="151"/>
    </location>
</feature>
<evidence type="ECO:0000256" key="3">
    <source>
        <dbReference type="ARBA" id="ARBA00022737"/>
    </source>
</evidence>
<reference evidence="10" key="1">
    <citation type="submission" date="2013-07" db="EMBL/GenBank/DDBJ databases">
        <title>The genome of Eucalyptus grandis.</title>
        <authorList>
            <person name="Schmutz J."/>
            <person name="Hayes R."/>
            <person name="Myburg A."/>
            <person name="Tuskan G."/>
            <person name="Grattapaglia D."/>
            <person name="Rokhsar D.S."/>
        </authorList>
    </citation>
    <scope>NUCLEOTIDE SEQUENCE</scope>
    <source>
        <tissue evidence="10">Leaf extractions</tissue>
    </source>
</reference>
<evidence type="ECO:0000256" key="8">
    <source>
        <dbReference type="SAM" id="Phobius"/>
    </source>
</evidence>
<dbReference type="eggNOG" id="KOG0504">
    <property type="taxonomic scope" value="Eukaryota"/>
</dbReference>
<dbReference type="SMART" id="SM00248">
    <property type="entry name" value="ANK"/>
    <property type="match status" value="9"/>
</dbReference>
<feature type="transmembrane region" description="Helical" evidence="8">
    <location>
        <begin position="586"/>
        <end position="605"/>
    </location>
</feature>